<dbReference type="Pfam" id="PF01041">
    <property type="entry name" value="DegT_DnrJ_EryC1"/>
    <property type="match status" value="1"/>
</dbReference>
<dbReference type="RefSeq" id="WP_058572451.1">
    <property type="nucleotide sequence ID" value="NZ_LOPV01000215.1"/>
</dbReference>
<protein>
    <submittedName>
        <fullName evidence="2">Aminotransferase DegT</fullName>
    </submittedName>
</protein>
<reference evidence="2 3" key="1">
    <citation type="submission" date="2015-12" db="EMBL/GenBank/DDBJ databases">
        <title>Haloferax profundi sp. nov. isolated from the Discovery deep brine-seawater interface in the Red Sea.</title>
        <authorList>
            <person name="Zhang G."/>
            <person name="Stingl U."/>
            <person name="Rashid M."/>
        </authorList>
    </citation>
    <scope>NUCLEOTIDE SEQUENCE [LARGE SCALE GENOMIC DNA]</scope>
    <source>
        <strain evidence="2 3">SB29</strain>
    </source>
</reference>
<dbReference type="PIRSF" id="PIRSF000390">
    <property type="entry name" value="PLP_StrS"/>
    <property type="match status" value="1"/>
</dbReference>
<name>A0A0W1SKT5_9EURY</name>
<dbReference type="PANTHER" id="PTHR30244">
    <property type="entry name" value="TRANSAMINASE"/>
    <property type="match status" value="1"/>
</dbReference>
<keyword evidence="3" id="KW-1185">Reference proteome</keyword>
<dbReference type="GO" id="GO:0030170">
    <property type="term" value="F:pyridoxal phosphate binding"/>
    <property type="evidence" value="ECO:0007669"/>
    <property type="project" value="TreeGrafter"/>
</dbReference>
<dbReference type="AlphaFoldDB" id="A0A0W1SKT5"/>
<dbReference type="Gene3D" id="3.90.1150.10">
    <property type="entry name" value="Aspartate Aminotransferase, domain 1"/>
    <property type="match status" value="1"/>
</dbReference>
<evidence type="ECO:0000313" key="2">
    <source>
        <dbReference type="EMBL" id="KTG26716.1"/>
    </source>
</evidence>
<dbReference type="InterPro" id="IPR015422">
    <property type="entry name" value="PyrdxlP-dep_Trfase_small"/>
</dbReference>
<dbReference type="InterPro" id="IPR015424">
    <property type="entry name" value="PyrdxlP-dep_Trfase"/>
</dbReference>
<comment type="similarity">
    <text evidence="1">Belongs to the DegT/DnrJ/EryC1 family.</text>
</comment>
<dbReference type="Proteomes" id="UP000053157">
    <property type="component" value="Unassembled WGS sequence"/>
</dbReference>
<organism evidence="2 3">
    <name type="scientific">Haloferax profundi</name>
    <dbReference type="NCBI Taxonomy" id="1544718"/>
    <lineage>
        <taxon>Archaea</taxon>
        <taxon>Methanobacteriati</taxon>
        <taxon>Methanobacteriota</taxon>
        <taxon>Stenosarchaea group</taxon>
        <taxon>Halobacteria</taxon>
        <taxon>Halobacteriales</taxon>
        <taxon>Haloferacaceae</taxon>
        <taxon>Haloferax</taxon>
    </lineage>
</organism>
<keyword evidence="1" id="KW-0663">Pyridoxal phosphate</keyword>
<dbReference type="EMBL" id="LOPV01000215">
    <property type="protein sequence ID" value="KTG26716.1"/>
    <property type="molecule type" value="Genomic_DNA"/>
</dbReference>
<dbReference type="InterPro" id="IPR000653">
    <property type="entry name" value="DegT/StrS_aminotransferase"/>
</dbReference>
<dbReference type="InterPro" id="IPR015421">
    <property type="entry name" value="PyrdxlP-dep_Trfase_major"/>
</dbReference>
<dbReference type="SUPFAM" id="SSF53383">
    <property type="entry name" value="PLP-dependent transferases"/>
    <property type="match status" value="1"/>
</dbReference>
<dbReference type="GO" id="GO:0000271">
    <property type="term" value="P:polysaccharide biosynthetic process"/>
    <property type="evidence" value="ECO:0007669"/>
    <property type="project" value="TreeGrafter"/>
</dbReference>
<accession>A0A0W1SKT5</accession>
<evidence type="ECO:0000256" key="1">
    <source>
        <dbReference type="RuleBase" id="RU004508"/>
    </source>
</evidence>
<proteinExistence type="inferred from homology"/>
<dbReference type="Gene3D" id="3.40.640.10">
    <property type="entry name" value="Type I PLP-dependent aspartate aminotransferase-like (Major domain)"/>
    <property type="match status" value="1"/>
</dbReference>
<sequence length="367" mass="39511">MTDEHISIAAPQLGAEEKNRIATVLESGIIADGPEVRGFEREFADYCGADHGVATSNGTTALHAALHALGIGPGDRVLTTPFTFIATANAVTFTGADVGFVDIDPETYNIDPDALEARLRSGEQVDAVIAVHLYGLPADMTRLTELAETYDFLLVEDAAQAHGAEVNGQRVGSFGDAACFSFYPTKNMTTSEGGIITTNHADVAERAARFVDHGRVSGYEHGEVGHNFRMTSIAAAIGRAQLEKLPEFTMARQRNAAALTEYLEDAPVTTPVTPPDRTHVFHQYTVQCDGVERDALKSYLESNNIGTGVYYPKPVHEQEPYKHLSVSAPVAESVAKRVLSLPVHPGLSTEDVERVGRTVGNYLEVTT</sequence>
<keyword evidence="2" id="KW-0808">Transferase</keyword>
<dbReference type="PANTHER" id="PTHR30244:SF34">
    <property type="entry name" value="DTDP-4-AMINO-4,6-DIDEOXYGALACTOSE TRANSAMINASE"/>
    <property type="match status" value="1"/>
</dbReference>
<dbReference type="OrthoDB" id="10355at2157"/>
<comment type="caution">
    <text evidence="2">The sequence shown here is derived from an EMBL/GenBank/DDBJ whole genome shotgun (WGS) entry which is preliminary data.</text>
</comment>
<keyword evidence="2" id="KW-0032">Aminotransferase</keyword>
<dbReference type="GO" id="GO:0008483">
    <property type="term" value="F:transaminase activity"/>
    <property type="evidence" value="ECO:0007669"/>
    <property type="project" value="UniProtKB-KW"/>
</dbReference>
<dbReference type="CDD" id="cd00616">
    <property type="entry name" value="AHBA_syn"/>
    <property type="match status" value="1"/>
</dbReference>
<evidence type="ECO:0000313" key="3">
    <source>
        <dbReference type="Proteomes" id="UP000053157"/>
    </source>
</evidence>
<gene>
    <name evidence="2" type="ORF">AUR66_15830</name>
</gene>